<keyword evidence="4" id="KW-1185">Reference proteome</keyword>
<feature type="compositionally biased region" description="Gly residues" evidence="1">
    <location>
        <begin position="94"/>
        <end position="103"/>
    </location>
</feature>
<dbReference type="GeneTree" id="ENSGT01150000287585"/>
<sequence length="120" mass="13378">MRFQVMVHGITGDMVTIDLCNTEEEFKKITVLQLKEKIIEKLIERGCYNNGAEDDLRLIFTTKSLDEDSALLCEYGIQRRSVIMVVLRVPGGGGIDPGKGDGGMGDKEGKNRSMETLSYF</sequence>
<name>A0A4W6CN62_LATCA</name>
<evidence type="ECO:0000313" key="4">
    <source>
        <dbReference type="Proteomes" id="UP000314980"/>
    </source>
</evidence>
<proteinExistence type="predicted"/>
<evidence type="ECO:0000313" key="3">
    <source>
        <dbReference type="Ensembl" id="ENSLCAP00010013800.1"/>
    </source>
</evidence>
<dbReference type="SUPFAM" id="SSF54236">
    <property type="entry name" value="Ubiquitin-like"/>
    <property type="match status" value="1"/>
</dbReference>
<feature type="domain" description="Ubiquitin-like" evidence="2">
    <location>
        <begin position="30"/>
        <end position="92"/>
    </location>
</feature>
<dbReference type="Gene3D" id="3.10.20.90">
    <property type="entry name" value="Phosphatidylinositol 3-kinase Catalytic Subunit, Chain A, domain 1"/>
    <property type="match status" value="1"/>
</dbReference>
<dbReference type="Pfam" id="PF00240">
    <property type="entry name" value="ubiquitin"/>
    <property type="match status" value="1"/>
</dbReference>
<dbReference type="InterPro" id="IPR000626">
    <property type="entry name" value="Ubiquitin-like_dom"/>
</dbReference>
<dbReference type="STRING" id="8187.ENSLCAP00010013800"/>
<dbReference type="InterPro" id="IPR029071">
    <property type="entry name" value="Ubiquitin-like_domsf"/>
</dbReference>
<dbReference type="SMART" id="SM00213">
    <property type="entry name" value="UBQ"/>
    <property type="match status" value="1"/>
</dbReference>
<organism evidence="3 4">
    <name type="scientific">Lates calcarifer</name>
    <name type="common">Barramundi</name>
    <name type="synonym">Holocentrus calcarifer</name>
    <dbReference type="NCBI Taxonomy" id="8187"/>
    <lineage>
        <taxon>Eukaryota</taxon>
        <taxon>Metazoa</taxon>
        <taxon>Chordata</taxon>
        <taxon>Craniata</taxon>
        <taxon>Vertebrata</taxon>
        <taxon>Euteleostomi</taxon>
        <taxon>Actinopterygii</taxon>
        <taxon>Neopterygii</taxon>
        <taxon>Teleostei</taxon>
        <taxon>Neoteleostei</taxon>
        <taxon>Acanthomorphata</taxon>
        <taxon>Carangaria</taxon>
        <taxon>Carangaria incertae sedis</taxon>
        <taxon>Centropomidae</taxon>
        <taxon>Lates</taxon>
    </lineage>
</organism>
<reference evidence="4" key="1">
    <citation type="submission" date="2015-09" db="EMBL/GenBank/DDBJ databases">
        <authorList>
            <person name="Sai Rama Sridatta P."/>
        </authorList>
    </citation>
    <scope>NUCLEOTIDE SEQUENCE [LARGE SCALE GENOMIC DNA]</scope>
</reference>
<dbReference type="AlphaFoldDB" id="A0A4W6CN62"/>
<dbReference type="PROSITE" id="PS50053">
    <property type="entry name" value="UBIQUITIN_2"/>
    <property type="match status" value="1"/>
</dbReference>
<reference evidence="3" key="3">
    <citation type="submission" date="2025-09" db="UniProtKB">
        <authorList>
            <consortium name="Ensembl"/>
        </authorList>
    </citation>
    <scope>IDENTIFICATION</scope>
</reference>
<dbReference type="FunCoup" id="A0A4W6CN62">
    <property type="interactions" value="8"/>
</dbReference>
<reference evidence="3" key="2">
    <citation type="submission" date="2025-08" db="UniProtKB">
        <authorList>
            <consortium name="Ensembl"/>
        </authorList>
    </citation>
    <scope>IDENTIFICATION</scope>
</reference>
<protein>
    <recommendedName>
        <fullName evidence="2">Ubiquitin-like domain-containing protein</fullName>
    </recommendedName>
</protein>
<evidence type="ECO:0000256" key="1">
    <source>
        <dbReference type="SAM" id="MobiDB-lite"/>
    </source>
</evidence>
<accession>A0A4W6CN62</accession>
<feature type="region of interest" description="Disordered" evidence="1">
    <location>
        <begin position="94"/>
        <end position="120"/>
    </location>
</feature>
<dbReference type="Proteomes" id="UP000314980">
    <property type="component" value="Unassembled WGS sequence"/>
</dbReference>
<evidence type="ECO:0000259" key="2">
    <source>
        <dbReference type="PROSITE" id="PS50053"/>
    </source>
</evidence>
<dbReference type="InParanoid" id="A0A4W6CN62"/>
<feature type="compositionally biased region" description="Basic and acidic residues" evidence="1">
    <location>
        <begin position="104"/>
        <end position="113"/>
    </location>
</feature>
<dbReference type="Ensembl" id="ENSLCAT00010014098.1">
    <property type="protein sequence ID" value="ENSLCAP00010013800.1"/>
    <property type="gene ID" value="ENSLCAG00010006563.1"/>
</dbReference>